<organism evidence="2 3">
    <name type="scientific">Neurospora intermedia</name>
    <dbReference type="NCBI Taxonomy" id="5142"/>
    <lineage>
        <taxon>Eukaryota</taxon>
        <taxon>Fungi</taxon>
        <taxon>Dikarya</taxon>
        <taxon>Ascomycota</taxon>
        <taxon>Pezizomycotina</taxon>
        <taxon>Sordariomycetes</taxon>
        <taxon>Sordariomycetidae</taxon>
        <taxon>Sordariales</taxon>
        <taxon>Sordariaceae</taxon>
        <taxon>Neurospora</taxon>
    </lineage>
</organism>
<feature type="region of interest" description="Disordered" evidence="1">
    <location>
        <begin position="55"/>
        <end position="113"/>
    </location>
</feature>
<keyword evidence="3" id="KW-1185">Reference proteome</keyword>
<gene>
    <name evidence="2" type="ORF">QR685DRAFT_570019</name>
</gene>
<proteinExistence type="predicted"/>
<reference evidence="2 3" key="1">
    <citation type="submission" date="2023-09" db="EMBL/GenBank/DDBJ databases">
        <title>Multi-omics analysis of a traditional fermented food reveals byproduct-associated fungal strains for waste-to-food upcycling.</title>
        <authorList>
            <consortium name="Lawrence Berkeley National Laboratory"/>
            <person name="Rekdal V.M."/>
            <person name="Villalobos-Escobedo J.M."/>
            <person name="Rodriguez-Valeron N."/>
            <person name="Garcia M.O."/>
            <person name="Vasquez D.P."/>
            <person name="Damayanti I."/>
            <person name="Sorensen P.M."/>
            <person name="Baidoo E.E."/>
            <person name="De Carvalho A.C."/>
            <person name="Riley R."/>
            <person name="Lipzen A."/>
            <person name="He G."/>
            <person name="Yan M."/>
            <person name="Haridas S."/>
            <person name="Daum C."/>
            <person name="Yoshinaga Y."/>
            <person name="Ng V."/>
            <person name="Grigoriev I.V."/>
            <person name="Munk R."/>
            <person name="Nuraida L."/>
            <person name="Wijaya C.H."/>
            <person name="Morales P.-C."/>
            <person name="Keasling J.D."/>
        </authorList>
    </citation>
    <scope>NUCLEOTIDE SEQUENCE [LARGE SCALE GENOMIC DNA]</scope>
    <source>
        <strain evidence="2 3">FGSC 2613</strain>
    </source>
</reference>
<dbReference type="EMBL" id="JAVLET010000002">
    <property type="protein sequence ID" value="KAL0474044.1"/>
    <property type="molecule type" value="Genomic_DNA"/>
</dbReference>
<protein>
    <recommendedName>
        <fullName evidence="4">Questionable protein</fullName>
    </recommendedName>
</protein>
<sequence length="113" mass="12553">MRVFSSGTFVARNQQVMKARLTVNLTASWHVQIYLQSYIVPVTRHRSRLGFFESRTCSTRGPEASKAEQSKHGTGSTSTDSQHLSHIMPCGAWPMTSPPAGSNSAIRQTSQWE</sequence>
<feature type="compositionally biased region" description="Polar residues" evidence="1">
    <location>
        <begin position="72"/>
        <end position="84"/>
    </location>
</feature>
<comment type="caution">
    <text evidence="2">The sequence shown here is derived from an EMBL/GenBank/DDBJ whole genome shotgun (WGS) entry which is preliminary data.</text>
</comment>
<feature type="compositionally biased region" description="Polar residues" evidence="1">
    <location>
        <begin position="99"/>
        <end position="113"/>
    </location>
</feature>
<evidence type="ECO:0008006" key="4">
    <source>
        <dbReference type="Google" id="ProtNLM"/>
    </source>
</evidence>
<evidence type="ECO:0000313" key="3">
    <source>
        <dbReference type="Proteomes" id="UP001451303"/>
    </source>
</evidence>
<evidence type="ECO:0000256" key="1">
    <source>
        <dbReference type="SAM" id="MobiDB-lite"/>
    </source>
</evidence>
<name>A0ABR3DN04_NEUIN</name>
<dbReference type="Proteomes" id="UP001451303">
    <property type="component" value="Unassembled WGS sequence"/>
</dbReference>
<evidence type="ECO:0000313" key="2">
    <source>
        <dbReference type="EMBL" id="KAL0474044.1"/>
    </source>
</evidence>
<accession>A0ABR3DN04</accession>